<dbReference type="Proteomes" id="UP001597417">
    <property type="component" value="Unassembled WGS sequence"/>
</dbReference>
<evidence type="ECO:0000313" key="2">
    <source>
        <dbReference type="EMBL" id="MFD2422397.1"/>
    </source>
</evidence>
<feature type="compositionally biased region" description="Basic and acidic residues" evidence="1">
    <location>
        <begin position="61"/>
        <end position="71"/>
    </location>
</feature>
<sequence>MAIGVAAPVMVERLTALIPLPAAQTVKSSRQESPAHTTGATSFDKESKQINGQLPGQGVLSERDWKATEGV</sequence>
<name>A0ABW5G676_9PSEU</name>
<feature type="compositionally biased region" description="Polar residues" evidence="1">
    <location>
        <begin position="25"/>
        <end position="41"/>
    </location>
</feature>
<feature type="region of interest" description="Disordered" evidence="1">
    <location>
        <begin position="24"/>
        <end position="71"/>
    </location>
</feature>
<dbReference type="RefSeq" id="WP_378271462.1">
    <property type="nucleotide sequence ID" value="NZ_JBHUKR010000028.1"/>
</dbReference>
<gene>
    <name evidence="2" type="ORF">ACFSXZ_39350</name>
</gene>
<accession>A0ABW5G676</accession>
<dbReference type="EMBL" id="JBHUKR010000028">
    <property type="protein sequence ID" value="MFD2422397.1"/>
    <property type="molecule type" value="Genomic_DNA"/>
</dbReference>
<reference evidence="3" key="1">
    <citation type="journal article" date="2019" name="Int. J. Syst. Evol. Microbiol.">
        <title>The Global Catalogue of Microorganisms (GCM) 10K type strain sequencing project: providing services to taxonomists for standard genome sequencing and annotation.</title>
        <authorList>
            <consortium name="The Broad Institute Genomics Platform"/>
            <consortium name="The Broad Institute Genome Sequencing Center for Infectious Disease"/>
            <person name="Wu L."/>
            <person name="Ma J."/>
        </authorList>
    </citation>
    <scope>NUCLEOTIDE SEQUENCE [LARGE SCALE GENOMIC DNA]</scope>
    <source>
        <strain evidence="3">CGMCC 4.7645</strain>
    </source>
</reference>
<protein>
    <submittedName>
        <fullName evidence="2">Uncharacterized protein</fullName>
    </submittedName>
</protein>
<evidence type="ECO:0000256" key="1">
    <source>
        <dbReference type="SAM" id="MobiDB-lite"/>
    </source>
</evidence>
<keyword evidence="3" id="KW-1185">Reference proteome</keyword>
<organism evidence="2 3">
    <name type="scientific">Amycolatopsis pigmentata</name>
    <dbReference type="NCBI Taxonomy" id="450801"/>
    <lineage>
        <taxon>Bacteria</taxon>
        <taxon>Bacillati</taxon>
        <taxon>Actinomycetota</taxon>
        <taxon>Actinomycetes</taxon>
        <taxon>Pseudonocardiales</taxon>
        <taxon>Pseudonocardiaceae</taxon>
        <taxon>Amycolatopsis</taxon>
    </lineage>
</organism>
<comment type="caution">
    <text evidence="2">The sequence shown here is derived from an EMBL/GenBank/DDBJ whole genome shotgun (WGS) entry which is preliminary data.</text>
</comment>
<proteinExistence type="predicted"/>
<evidence type="ECO:0000313" key="3">
    <source>
        <dbReference type="Proteomes" id="UP001597417"/>
    </source>
</evidence>